<feature type="signal peptide" evidence="1">
    <location>
        <begin position="1"/>
        <end position="19"/>
    </location>
</feature>
<accession>A0A0C3CLH5</accession>
<dbReference type="InParanoid" id="A0A0C3CLH5"/>
<dbReference type="EMBL" id="KN832973">
    <property type="protein sequence ID" value="KIM90522.1"/>
    <property type="molecule type" value="Genomic_DNA"/>
</dbReference>
<dbReference type="Proteomes" id="UP000054166">
    <property type="component" value="Unassembled WGS sequence"/>
</dbReference>
<dbReference type="OrthoDB" id="429145at2759"/>
<feature type="chain" id="PRO_5002176106" evidence="1">
    <location>
        <begin position="20"/>
        <end position="107"/>
    </location>
</feature>
<dbReference type="AlphaFoldDB" id="A0A0C3CLH5"/>
<keyword evidence="1" id="KW-0732">Signal</keyword>
<evidence type="ECO:0000313" key="3">
    <source>
        <dbReference type="Proteomes" id="UP000054166"/>
    </source>
</evidence>
<dbReference type="Gene3D" id="3.10.200.10">
    <property type="entry name" value="Alpha carbonic anhydrase"/>
    <property type="match status" value="1"/>
</dbReference>
<dbReference type="STRING" id="765440.A0A0C3CLH5"/>
<keyword evidence="3" id="KW-1185">Reference proteome</keyword>
<organism evidence="2 3">
    <name type="scientific">Piloderma croceum (strain F 1598)</name>
    <dbReference type="NCBI Taxonomy" id="765440"/>
    <lineage>
        <taxon>Eukaryota</taxon>
        <taxon>Fungi</taxon>
        <taxon>Dikarya</taxon>
        <taxon>Basidiomycota</taxon>
        <taxon>Agaricomycotina</taxon>
        <taxon>Agaricomycetes</taxon>
        <taxon>Agaricomycetidae</taxon>
        <taxon>Atheliales</taxon>
        <taxon>Atheliaceae</taxon>
        <taxon>Piloderma</taxon>
    </lineage>
</organism>
<dbReference type="SUPFAM" id="SSF51069">
    <property type="entry name" value="Carbonic anhydrase"/>
    <property type="match status" value="1"/>
</dbReference>
<reference evidence="3" key="2">
    <citation type="submission" date="2015-01" db="EMBL/GenBank/DDBJ databases">
        <title>Evolutionary Origins and Diversification of the Mycorrhizal Mutualists.</title>
        <authorList>
            <consortium name="DOE Joint Genome Institute"/>
            <consortium name="Mycorrhizal Genomics Consortium"/>
            <person name="Kohler A."/>
            <person name="Kuo A."/>
            <person name="Nagy L.G."/>
            <person name="Floudas D."/>
            <person name="Copeland A."/>
            <person name="Barry K.W."/>
            <person name="Cichocki N."/>
            <person name="Veneault-Fourrey C."/>
            <person name="LaButti K."/>
            <person name="Lindquist E.A."/>
            <person name="Lipzen A."/>
            <person name="Lundell T."/>
            <person name="Morin E."/>
            <person name="Murat C."/>
            <person name="Riley R."/>
            <person name="Ohm R."/>
            <person name="Sun H."/>
            <person name="Tunlid A."/>
            <person name="Henrissat B."/>
            <person name="Grigoriev I.V."/>
            <person name="Hibbett D.S."/>
            <person name="Martin F."/>
        </authorList>
    </citation>
    <scope>NUCLEOTIDE SEQUENCE [LARGE SCALE GENOMIC DNA]</scope>
    <source>
        <strain evidence="3">F 1598</strain>
    </source>
</reference>
<reference evidence="2 3" key="1">
    <citation type="submission" date="2014-04" db="EMBL/GenBank/DDBJ databases">
        <authorList>
            <consortium name="DOE Joint Genome Institute"/>
            <person name="Kuo A."/>
            <person name="Tarkka M."/>
            <person name="Buscot F."/>
            <person name="Kohler A."/>
            <person name="Nagy L.G."/>
            <person name="Floudas D."/>
            <person name="Copeland A."/>
            <person name="Barry K.W."/>
            <person name="Cichocki N."/>
            <person name="Veneault-Fourrey C."/>
            <person name="LaButti K."/>
            <person name="Lindquist E.A."/>
            <person name="Lipzen A."/>
            <person name="Lundell T."/>
            <person name="Morin E."/>
            <person name="Murat C."/>
            <person name="Sun H."/>
            <person name="Tunlid A."/>
            <person name="Henrissat B."/>
            <person name="Grigoriev I.V."/>
            <person name="Hibbett D.S."/>
            <person name="Martin F."/>
            <person name="Nordberg H.P."/>
            <person name="Cantor M.N."/>
            <person name="Hua S.X."/>
        </authorList>
    </citation>
    <scope>NUCLEOTIDE SEQUENCE [LARGE SCALE GENOMIC DNA]</scope>
    <source>
        <strain evidence="2 3">F 1598</strain>
    </source>
</reference>
<dbReference type="HOGENOM" id="CLU_2210951_0_0_1"/>
<evidence type="ECO:0000313" key="2">
    <source>
        <dbReference type="EMBL" id="KIM90522.1"/>
    </source>
</evidence>
<evidence type="ECO:0000256" key="1">
    <source>
        <dbReference type="SAM" id="SignalP"/>
    </source>
</evidence>
<gene>
    <name evidence="2" type="ORF">PILCRDRAFT_1805</name>
</gene>
<proteinExistence type="predicted"/>
<dbReference type="InterPro" id="IPR036398">
    <property type="entry name" value="CA_dom_sf"/>
</dbReference>
<protein>
    <submittedName>
        <fullName evidence="2">Uncharacterized protein</fullName>
    </submittedName>
</protein>
<name>A0A0C3CLH5_PILCF</name>
<sequence length="107" mass="11510">MIIATLLPLVLTFISPALECDVPPPSFSYQTTTGPLNWHNLDPANFLCGNGTNQSPILLNSSSETAPSGSIQLDIPDASDVEFENIGTIVEVEVNGTFASRRFDMEP</sequence>